<evidence type="ECO:0000259" key="1">
    <source>
        <dbReference type="Pfam" id="PF12957"/>
    </source>
</evidence>
<protein>
    <recommendedName>
        <fullName evidence="1">DUF3846 domain-containing protein</fullName>
    </recommendedName>
</protein>
<accession>A0A8S5MH71</accession>
<evidence type="ECO:0000313" key="2">
    <source>
        <dbReference type="EMBL" id="DAD81568.1"/>
    </source>
</evidence>
<sequence>MKAIVIDPGTEPVVKTVPETLQALGAMCGGALTLLRFPLDAAGLLYMEGAHSRGLEQNRQFRGQWYYGRLLIVGVAPYGVRFRSLTPEQIAMYTAKWREAVVPYEKVRWPG</sequence>
<reference evidence="2" key="1">
    <citation type="journal article" date="2021" name="Proc. Natl. Acad. Sci. U.S.A.">
        <title>A Catalog of Tens of Thousands of Viruses from Human Metagenomes Reveals Hidden Associations with Chronic Diseases.</title>
        <authorList>
            <person name="Tisza M.J."/>
            <person name="Buck C.B."/>
        </authorList>
    </citation>
    <scope>NUCLEOTIDE SEQUENCE</scope>
    <source>
        <strain evidence="2">Ct7es18</strain>
    </source>
</reference>
<dbReference type="EMBL" id="BK014903">
    <property type="protein sequence ID" value="DAD81568.1"/>
    <property type="molecule type" value="Genomic_DNA"/>
</dbReference>
<proteinExistence type="predicted"/>
<dbReference type="InterPro" id="IPR024559">
    <property type="entry name" value="DUF3846"/>
</dbReference>
<name>A0A8S5MH71_9CAUD</name>
<feature type="domain" description="DUF3846" evidence="1">
    <location>
        <begin position="1"/>
        <end position="97"/>
    </location>
</feature>
<dbReference type="Pfam" id="PF12957">
    <property type="entry name" value="DUF3846"/>
    <property type="match status" value="1"/>
</dbReference>
<organism evidence="2">
    <name type="scientific">Siphoviridae sp. ct7es18</name>
    <dbReference type="NCBI Taxonomy" id="2826166"/>
    <lineage>
        <taxon>Viruses</taxon>
        <taxon>Duplodnaviria</taxon>
        <taxon>Heunggongvirae</taxon>
        <taxon>Uroviricota</taxon>
        <taxon>Caudoviricetes</taxon>
    </lineage>
</organism>